<dbReference type="SUPFAM" id="SSF55729">
    <property type="entry name" value="Acyl-CoA N-acyltransferases (Nat)"/>
    <property type="match status" value="1"/>
</dbReference>
<evidence type="ECO:0000259" key="1">
    <source>
        <dbReference type="Pfam" id="PF00583"/>
    </source>
</evidence>
<proteinExistence type="predicted"/>
<dbReference type="Pfam" id="PF00583">
    <property type="entry name" value="Acetyltransf_1"/>
    <property type="match status" value="1"/>
</dbReference>
<reference evidence="2 3" key="1">
    <citation type="journal article" date="2019" name="bioRxiv">
        <title>Bacteria contribute to plant secondary compound degradation in a generalist herbivore system.</title>
        <authorList>
            <person name="Francoeur C.B."/>
            <person name="Khadempour L."/>
            <person name="Moreira-Soto R.D."/>
            <person name="Gotting K."/>
            <person name="Book A.J."/>
            <person name="Pinto-Tomas A.A."/>
            <person name="Keefover-Ring K."/>
            <person name="Currie C.R."/>
        </authorList>
    </citation>
    <scope>NUCLEOTIDE SEQUENCE [LARGE SCALE GENOMIC DNA]</scope>
    <source>
        <strain evidence="2 3">Acro-805</strain>
    </source>
</reference>
<protein>
    <submittedName>
        <fullName evidence="2">GNAT family N-acetyltransferase</fullName>
    </submittedName>
</protein>
<dbReference type="EMBL" id="VWXD01000008">
    <property type="protein sequence ID" value="NIF02556.1"/>
    <property type="molecule type" value="Genomic_DNA"/>
</dbReference>
<dbReference type="RefSeq" id="WP_167141651.1">
    <property type="nucleotide sequence ID" value="NZ_VWXD01000008.1"/>
</dbReference>
<dbReference type="InterPro" id="IPR016181">
    <property type="entry name" value="Acyl_CoA_acyltransferase"/>
</dbReference>
<accession>A0ABX0R4U4</accession>
<dbReference type="Proteomes" id="UP000780690">
    <property type="component" value="Unassembled WGS sequence"/>
</dbReference>
<feature type="domain" description="N-acetyltransferase" evidence="1">
    <location>
        <begin position="68"/>
        <end position="126"/>
    </location>
</feature>
<name>A0ABX0R4U4_9GAMM</name>
<gene>
    <name evidence="2" type="ORF">F3J38_21285</name>
</gene>
<keyword evidence="3" id="KW-1185">Reference proteome</keyword>
<evidence type="ECO:0000313" key="3">
    <source>
        <dbReference type="Proteomes" id="UP000780690"/>
    </source>
</evidence>
<comment type="caution">
    <text evidence="2">The sequence shown here is derived from an EMBL/GenBank/DDBJ whole genome shotgun (WGS) entry which is preliminary data.</text>
</comment>
<evidence type="ECO:0000313" key="2">
    <source>
        <dbReference type="EMBL" id="NIF02556.1"/>
    </source>
</evidence>
<dbReference type="Gene3D" id="3.40.630.30">
    <property type="match status" value="1"/>
</dbReference>
<dbReference type="InterPro" id="IPR000182">
    <property type="entry name" value="GNAT_dom"/>
</dbReference>
<organism evidence="2 3">
    <name type="scientific">Candidatus Pantoea formicae</name>
    <dbReference type="NCBI Taxonomy" id="2608355"/>
    <lineage>
        <taxon>Bacteria</taxon>
        <taxon>Pseudomonadati</taxon>
        <taxon>Pseudomonadota</taxon>
        <taxon>Gammaproteobacteria</taxon>
        <taxon>Enterobacterales</taxon>
        <taxon>Erwiniaceae</taxon>
        <taxon>Pantoea</taxon>
    </lineage>
</organism>
<sequence>MSAAAQSAPVTEHVLTIRRLPAGIRPDVPVRLLVSAREDPPFAGPRTGRTLRLTWHLLSALPRDALPGAVSAVFTPGRRGRPGRVAIAPGGLVLSPPLRGCGIGTWLLQQLAAWAATLPAATRVELQGLNPSDPLSPLEEARQRRLRAGIGAEARRDDPPLTVAGLRLHRRWDSSLTAESPEAALKELLSLAPATNYELANYERLTLSRSSEAGCSEGSTLRRAGRGLLFLGSLPFLLLDKLAHWLMGR</sequence>